<evidence type="ECO:0000313" key="2">
    <source>
        <dbReference type="Proteomes" id="UP000019678"/>
    </source>
</evidence>
<evidence type="ECO:0000313" key="1">
    <source>
        <dbReference type="EMBL" id="EYF05631.1"/>
    </source>
</evidence>
<dbReference type="Proteomes" id="UP000019678">
    <property type="component" value="Unassembled WGS sequence"/>
</dbReference>
<dbReference type="STRING" id="1192034.CAP_2921"/>
<organism evidence="1 2">
    <name type="scientific">Chondromyces apiculatus DSM 436</name>
    <dbReference type="NCBI Taxonomy" id="1192034"/>
    <lineage>
        <taxon>Bacteria</taxon>
        <taxon>Pseudomonadati</taxon>
        <taxon>Myxococcota</taxon>
        <taxon>Polyangia</taxon>
        <taxon>Polyangiales</taxon>
        <taxon>Polyangiaceae</taxon>
        <taxon>Chondromyces</taxon>
    </lineage>
</organism>
<comment type="caution">
    <text evidence="1">The sequence shown here is derived from an EMBL/GenBank/DDBJ whole genome shotgun (WGS) entry which is preliminary data.</text>
</comment>
<name>A0A017TAK8_9BACT</name>
<dbReference type="AlphaFoldDB" id="A0A017TAK8"/>
<gene>
    <name evidence="1" type="ORF">CAP_2921</name>
</gene>
<keyword evidence="2" id="KW-1185">Reference proteome</keyword>
<sequence>MHGRIDEAPGNAWRRRLCAIVSARARSASLPGKSLVEADTEGLRAGPGCALRKVRVVRVGPKFLRVDAKFRACSRTKLVST</sequence>
<dbReference type="EMBL" id="ASRX01000021">
    <property type="protein sequence ID" value="EYF05631.1"/>
    <property type="molecule type" value="Genomic_DNA"/>
</dbReference>
<protein>
    <submittedName>
        <fullName evidence="1">Uncharacterized protein</fullName>
    </submittedName>
</protein>
<proteinExistence type="predicted"/>
<reference evidence="1 2" key="1">
    <citation type="submission" date="2013-05" db="EMBL/GenBank/DDBJ databases">
        <title>Genome assembly of Chondromyces apiculatus DSM 436.</title>
        <authorList>
            <person name="Sharma G."/>
            <person name="Khatri I."/>
            <person name="Kaur C."/>
            <person name="Mayilraj S."/>
            <person name="Subramanian S."/>
        </authorList>
    </citation>
    <scope>NUCLEOTIDE SEQUENCE [LARGE SCALE GENOMIC DNA]</scope>
    <source>
        <strain evidence="1 2">DSM 436</strain>
    </source>
</reference>
<accession>A0A017TAK8</accession>